<reference evidence="2" key="1">
    <citation type="submission" date="2020-02" db="EMBL/GenBank/DDBJ databases">
        <authorList>
            <person name="Meier V. D."/>
        </authorList>
    </citation>
    <scope>NUCLEOTIDE SEQUENCE</scope>
    <source>
        <strain evidence="2">AVDCRST_MAG93</strain>
    </source>
</reference>
<name>A0A6J4IYX4_9CHLR</name>
<dbReference type="Gene3D" id="3.40.50.720">
    <property type="entry name" value="NAD(P)-binding Rossmann-like Domain"/>
    <property type="match status" value="1"/>
</dbReference>
<feature type="domain" description="NAD-dependent epimerase/dehydratase" evidence="1">
    <location>
        <begin position="3"/>
        <end position="43"/>
    </location>
</feature>
<protein>
    <recommendedName>
        <fullName evidence="1">NAD-dependent epimerase/dehydratase domain-containing protein</fullName>
    </recommendedName>
</protein>
<proteinExistence type="predicted"/>
<dbReference type="SUPFAM" id="SSF51735">
    <property type="entry name" value="NAD(P)-binding Rossmann-fold domains"/>
    <property type="match status" value="1"/>
</dbReference>
<dbReference type="InterPro" id="IPR001509">
    <property type="entry name" value="Epimerase_deHydtase"/>
</dbReference>
<dbReference type="InterPro" id="IPR036291">
    <property type="entry name" value="NAD(P)-bd_dom_sf"/>
</dbReference>
<evidence type="ECO:0000313" key="2">
    <source>
        <dbReference type="EMBL" id="CAA9262412.1"/>
    </source>
</evidence>
<dbReference type="AlphaFoldDB" id="A0A6J4IYX4"/>
<dbReference type="Pfam" id="PF01370">
    <property type="entry name" value="Epimerase"/>
    <property type="match status" value="1"/>
</dbReference>
<sequence length="73" mass="8142">MNILILGGTIFLGRHLTAAALERGHTVTLFNRGRHPNPFPEVEYLQGDRDGGLQALEGRRWDVVIDTSGYVPR</sequence>
<organism evidence="2">
    <name type="scientific">uncultured Chloroflexia bacterium</name>
    <dbReference type="NCBI Taxonomy" id="1672391"/>
    <lineage>
        <taxon>Bacteria</taxon>
        <taxon>Bacillati</taxon>
        <taxon>Chloroflexota</taxon>
        <taxon>Chloroflexia</taxon>
        <taxon>environmental samples</taxon>
    </lineage>
</organism>
<evidence type="ECO:0000259" key="1">
    <source>
        <dbReference type="Pfam" id="PF01370"/>
    </source>
</evidence>
<gene>
    <name evidence="2" type="ORF">AVDCRST_MAG93-2245</name>
</gene>
<accession>A0A6J4IYX4</accession>
<dbReference type="EMBL" id="CADCTR010000760">
    <property type="protein sequence ID" value="CAA9262412.1"/>
    <property type="molecule type" value="Genomic_DNA"/>
</dbReference>
<feature type="non-terminal residue" evidence="2">
    <location>
        <position position="73"/>
    </location>
</feature>